<keyword evidence="2" id="KW-1185">Reference proteome</keyword>
<dbReference type="STRING" id="1094466.KQS_05950"/>
<name>H8XP80_FLAIG</name>
<dbReference type="HOGENOM" id="CLU_127032_0_0_10"/>
<organism evidence="1 2">
    <name type="scientific">Flavobacterium indicum (strain DSM 17447 / CIP 109464 / GPTSA100-9)</name>
    <dbReference type="NCBI Taxonomy" id="1094466"/>
    <lineage>
        <taxon>Bacteria</taxon>
        <taxon>Pseudomonadati</taxon>
        <taxon>Bacteroidota</taxon>
        <taxon>Flavobacteriia</taxon>
        <taxon>Flavobacteriales</taxon>
        <taxon>Flavobacteriaceae</taxon>
        <taxon>Flavobacterium</taxon>
    </lineage>
</organism>
<sequence length="138" mass="16320">MNNLLNSWIDISEFNWVMSDLDVINFSKEKLPIDFRENYSIVSPENFKRIIETDIQIIWGVISAVRKSEIPKLDKKYFPHVEGNNQVWENDKFQVENAVFEITAWDSSYTIVKFKDSELSKKFKAAFDEVIELEKFKS</sequence>
<dbReference type="Proteomes" id="UP000007599">
    <property type="component" value="Chromosome I"/>
</dbReference>
<dbReference type="PATRIC" id="fig|1094466.5.peg.1167"/>
<dbReference type="eggNOG" id="ENOG5030YWF">
    <property type="taxonomic scope" value="Bacteria"/>
</dbReference>
<dbReference type="RefSeq" id="WP_014388280.1">
    <property type="nucleotide sequence ID" value="NC_017025.1"/>
</dbReference>
<dbReference type="KEGG" id="fin:KQS_05950"/>
<accession>H8XP80</accession>
<protein>
    <submittedName>
        <fullName evidence="1">Uncharacterized protein</fullName>
    </submittedName>
</protein>
<dbReference type="EMBL" id="HE774682">
    <property type="protein sequence ID" value="CCG53154.1"/>
    <property type="molecule type" value="Genomic_DNA"/>
</dbReference>
<evidence type="ECO:0000313" key="1">
    <source>
        <dbReference type="EMBL" id="CCG53154.1"/>
    </source>
</evidence>
<evidence type="ECO:0000313" key="2">
    <source>
        <dbReference type="Proteomes" id="UP000007599"/>
    </source>
</evidence>
<reference evidence="2" key="2">
    <citation type="submission" date="2012-03" db="EMBL/GenBank/DDBJ databases">
        <title>Complete genome sequence of Flavobacterium indicum GPTSA100-9T, isolated from warm spring water.</title>
        <authorList>
            <person name="Barbier P."/>
            <person name="Houel A."/>
            <person name="Loux V."/>
            <person name="Poulain J."/>
            <person name="Bernardet J.-F."/>
            <person name="Touchon M."/>
            <person name="Duchaud E."/>
        </authorList>
    </citation>
    <scope>NUCLEOTIDE SEQUENCE [LARGE SCALE GENOMIC DNA]</scope>
    <source>
        <strain evidence="2">DSM 17447 / CIP 109464 / GPTSA100-9</strain>
    </source>
</reference>
<gene>
    <name evidence="1" type="ordered locus">KQS_05950</name>
</gene>
<dbReference type="AlphaFoldDB" id="H8XP80"/>
<dbReference type="OrthoDB" id="797474at2"/>
<reference evidence="1 2" key="1">
    <citation type="journal article" date="2012" name="J. Bacteriol.">
        <title>Complete Genome Sequence of Flavobacterium indicum GPSTA100-9T, Isolated from Warm Spring Water.</title>
        <authorList>
            <person name="Barbier P."/>
            <person name="Houel A."/>
            <person name="Loux V."/>
            <person name="Poulain J."/>
            <person name="Bernardet J.F."/>
            <person name="Touchon M."/>
            <person name="Duchaud E."/>
        </authorList>
    </citation>
    <scope>NUCLEOTIDE SEQUENCE [LARGE SCALE GENOMIC DNA]</scope>
    <source>
        <strain evidence="2">DSM 17447 / CIP 109464 / GPTSA100-9</strain>
    </source>
</reference>
<proteinExistence type="predicted"/>